<proteinExistence type="predicted"/>
<evidence type="ECO:0000313" key="2">
    <source>
        <dbReference type="Proteomes" id="UP001732700"/>
    </source>
</evidence>
<organism evidence="1 2">
    <name type="scientific">Avena sativa</name>
    <name type="common">Oat</name>
    <dbReference type="NCBI Taxonomy" id="4498"/>
    <lineage>
        <taxon>Eukaryota</taxon>
        <taxon>Viridiplantae</taxon>
        <taxon>Streptophyta</taxon>
        <taxon>Embryophyta</taxon>
        <taxon>Tracheophyta</taxon>
        <taxon>Spermatophyta</taxon>
        <taxon>Magnoliopsida</taxon>
        <taxon>Liliopsida</taxon>
        <taxon>Poales</taxon>
        <taxon>Poaceae</taxon>
        <taxon>BOP clade</taxon>
        <taxon>Pooideae</taxon>
        <taxon>Poodae</taxon>
        <taxon>Poeae</taxon>
        <taxon>Poeae Chloroplast Group 1 (Aveneae type)</taxon>
        <taxon>Aveninae</taxon>
        <taxon>Avena</taxon>
    </lineage>
</organism>
<sequence length="381" mass="43065">MELIESGLAGMEIIPIPTPTPTPMVGESSSTPETRPMTRSEREAQSAEILRHIEEMEEMEQRYLREHGIYPREQPTEEQEVENYRKYWEKCFGRRHGSYDAETSLGPMSGDLPESSLQFFSIKVTDLKYGLRWPLQVYGFVAARDSVDRRRNYLFRCTKDTCQTLTKNDPYLRLTGPSRAVLMIDPVAIEVQLKVKTETESEEDNVLALDCFQFHETYPLEDGIRARIPRRRCTLEFALEVLGMSVETIVGIRVIGGSWPDQCAGLIVCSTEKAKDERMVFLEKGNVAPASASSEGRMVLLDFPDGKLPTKSDGTVELSRRIVSVHWPAGKLVVSVEASREGFYARDTVDFGMKKSGASTCICDLIFCRMEVTVTWSLVSM</sequence>
<dbReference type="Proteomes" id="UP001732700">
    <property type="component" value="Chromosome 4A"/>
</dbReference>
<evidence type="ECO:0000313" key="1">
    <source>
        <dbReference type="EnsemblPlants" id="AVESA.00010b.r2.4AG0583590.1.CDS"/>
    </source>
</evidence>
<protein>
    <submittedName>
        <fullName evidence="1">Uncharacterized protein</fullName>
    </submittedName>
</protein>
<accession>A0ACD5W7B5</accession>
<dbReference type="EnsemblPlants" id="AVESA.00010b.r2.4AG0583590.1">
    <property type="protein sequence ID" value="AVESA.00010b.r2.4AG0583590.1.CDS"/>
    <property type="gene ID" value="AVESA.00010b.r2.4AG0583590"/>
</dbReference>
<keyword evidence="2" id="KW-1185">Reference proteome</keyword>
<reference evidence="1" key="2">
    <citation type="submission" date="2025-09" db="UniProtKB">
        <authorList>
            <consortium name="EnsemblPlants"/>
        </authorList>
    </citation>
    <scope>IDENTIFICATION</scope>
</reference>
<reference evidence="1" key="1">
    <citation type="submission" date="2021-05" db="EMBL/GenBank/DDBJ databases">
        <authorList>
            <person name="Scholz U."/>
            <person name="Mascher M."/>
            <person name="Fiebig A."/>
        </authorList>
    </citation>
    <scope>NUCLEOTIDE SEQUENCE [LARGE SCALE GENOMIC DNA]</scope>
</reference>
<name>A0ACD5W7B5_AVESA</name>